<reference evidence="1 2" key="1">
    <citation type="submission" date="2014-03" db="EMBL/GenBank/DDBJ databases">
        <title>The draft genome sequence of Marivita geojedonensis KCTC 23882.</title>
        <authorList>
            <person name="Lai Q."/>
            <person name="Shao Z."/>
        </authorList>
    </citation>
    <scope>NUCLEOTIDE SEQUENCE [LARGE SCALE GENOMIC DNA]</scope>
    <source>
        <strain evidence="1 2">DPG-138</strain>
    </source>
</reference>
<gene>
    <name evidence="1" type="ORF">MGEO_14720</name>
</gene>
<dbReference type="RefSeq" id="WP_085639415.1">
    <property type="nucleotide sequence ID" value="NZ_JFKC01000017.1"/>
</dbReference>
<protein>
    <submittedName>
        <fullName evidence="1">Uncharacterized protein</fullName>
    </submittedName>
</protein>
<evidence type="ECO:0000313" key="1">
    <source>
        <dbReference type="EMBL" id="OSQ48171.1"/>
    </source>
</evidence>
<dbReference type="Proteomes" id="UP000193926">
    <property type="component" value="Unassembled WGS sequence"/>
</dbReference>
<evidence type="ECO:0000313" key="2">
    <source>
        <dbReference type="Proteomes" id="UP000193926"/>
    </source>
</evidence>
<dbReference type="EMBL" id="JFKC01000017">
    <property type="protein sequence ID" value="OSQ48171.1"/>
    <property type="molecule type" value="Genomic_DNA"/>
</dbReference>
<accession>A0A1X4NIJ9</accession>
<proteinExistence type="predicted"/>
<keyword evidence="2" id="KW-1185">Reference proteome</keyword>
<comment type="caution">
    <text evidence="1">The sequence shown here is derived from an EMBL/GenBank/DDBJ whole genome shotgun (WGS) entry which is preliminary data.</text>
</comment>
<sequence length="86" mass="8987">MSLIQSTMPSAASHVIRKPDATARIQPVFITVPPVAQASPDHRTTNDQVVAPAAPPSAVQLQIKALISEQVQTVVNAQQGVPADPS</sequence>
<name>A0A1X4NIJ9_9RHOB</name>
<organism evidence="1 2">
    <name type="scientific">Marivita geojedonensis</name>
    <dbReference type="NCBI Taxonomy" id="1123756"/>
    <lineage>
        <taxon>Bacteria</taxon>
        <taxon>Pseudomonadati</taxon>
        <taxon>Pseudomonadota</taxon>
        <taxon>Alphaproteobacteria</taxon>
        <taxon>Rhodobacterales</taxon>
        <taxon>Roseobacteraceae</taxon>
        <taxon>Marivita</taxon>
    </lineage>
</organism>
<dbReference type="AlphaFoldDB" id="A0A1X4NIJ9"/>